<evidence type="ECO:0000313" key="1">
    <source>
        <dbReference type="EMBL" id="MFC6724470.1"/>
    </source>
</evidence>
<name>A0ABD5RYG1_9EURY</name>
<keyword evidence="2" id="KW-1185">Reference proteome</keyword>
<sequence length="67" mass="7275">MTESRRCPDCGVGLEAMDVQTGDGFKLYLVTNEPKPGILGGLGAKEKLRPTVYVCPECGLVRLYAEE</sequence>
<reference evidence="1 2" key="1">
    <citation type="journal article" date="2019" name="Int. J. Syst. Evol. Microbiol.">
        <title>The Global Catalogue of Microorganisms (GCM) 10K type strain sequencing project: providing services to taxonomists for standard genome sequencing and annotation.</title>
        <authorList>
            <consortium name="The Broad Institute Genomics Platform"/>
            <consortium name="The Broad Institute Genome Sequencing Center for Infectious Disease"/>
            <person name="Wu L."/>
            <person name="Ma J."/>
        </authorList>
    </citation>
    <scope>NUCLEOTIDE SEQUENCE [LARGE SCALE GENOMIC DNA]</scope>
    <source>
        <strain evidence="1 2">NBRC 111368</strain>
    </source>
</reference>
<organism evidence="1 2">
    <name type="scientific">Halobium palmae</name>
    <dbReference type="NCBI Taxonomy" id="1776492"/>
    <lineage>
        <taxon>Archaea</taxon>
        <taxon>Methanobacteriati</taxon>
        <taxon>Methanobacteriota</taxon>
        <taxon>Stenosarchaea group</taxon>
        <taxon>Halobacteria</taxon>
        <taxon>Halobacteriales</taxon>
        <taxon>Haloferacaceae</taxon>
        <taxon>Halobium</taxon>
    </lineage>
</organism>
<protein>
    <recommendedName>
        <fullName evidence="3">Small CPxCG-related zinc finger protein</fullName>
    </recommendedName>
</protein>
<proteinExistence type="predicted"/>
<evidence type="ECO:0000313" key="2">
    <source>
        <dbReference type="Proteomes" id="UP001596328"/>
    </source>
</evidence>
<dbReference type="EMBL" id="JBHSWU010000190">
    <property type="protein sequence ID" value="MFC6724470.1"/>
    <property type="molecule type" value="Genomic_DNA"/>
</dbReference>
<dbReference type="AlphaFoldDB" id="A0ABD5RYG1"/>
<comment type="caution">
    <text evidence="1">The sequence shown here is derived from an EMBL/GenBank/DDBJ whole genome shotgun (WGS) entry which is preliminary data.</text>
</comment>
<evidence type="ECO:0008006" key="3">
    <source>
        <dbReference type="Google" id="ProtNLM"/>
    </source>
</evidence>
<gene>
    <name evidence="1" type="ORF">ACFQE1_08800</name>
</gene>
<dbReference type="Proteomes" id="UP001596328">
    <property type="component" value="Unassembled WGS sequence"/>
</dbReference>
<accession>A0ABD5RYG1</accession>